<dbReference type="PANTHER" id="PTHR13696">
    <property type="entry name" value="P-LOOP CONTAINING NUCLEOSIDE TRIPHOSPHATE HYDROLASE"/>
    <property type="match status" value="1"/>
</dbReference>
<evidence type="ECO:0000256" key="2">
    <source>
        <dbReference type="ARBA" id="ARBA00074747"/>
    </source>
</evidence>
<feature type="domain" description="AAA" evidence="3">
    <location>
        <begin position="21"/>
        <end position="206"/>
    </location>
</feature>
<dbReference type="SUPFAM" id="SSF52540">
    <property type="entry name" value="P-loop containing nucleoside triphosphate hydrolases"/>
    <property type="match status" value="1"/>
</dbReference>
<reference evidence="4 5" key="1">
    <citation type="submission" date="2020-02" db="EMBL/GenBank/DDBJ databases">
        <authorList>
            <person name="Li G."/>
        </authorList>
    </citation>
    <scope>NUCLEOTIDE SEQUENCE [LARGE SCALE GENOMIC DNA]</scope>
    <source>
        <strain evidence="4 5">DSM 102029</strain>
    </source>
</reference>
<dbReference type="Gene3D" id="3.40.50.300">
    <property type="entry name" value="P-loop containing nucleotide triphosphate hydrolases"/>
    <property type="match status" value="1"/>
</dbReference>
<dbReference type="CDD" id="cd02042">
    <property type="entry name" value="ParAB_family"/>
    <property type="match status" value="1"/>
</dbReference>
<dbReference type="RefSeq" id="WP_163075182.1">
    <property type="nucleotide sequence ID" value="NZ_CP048630.1"/>
</dbReference>
<sequence length="290" mass="31668">MTDQAPLVPAATDGMTRRKPRVLALANQKGGVGKTTTAINLGTALAAIGETVLVVDLDPQGNASTGLGIDRRSRRVSTYDVLMGEIELRDAVLETAVPRLHIVPSTMDLSGLELDLATERDRAFRLRNAIARLNEENSFRDENNFAYSYVLIDCPPSLNLITVNAMAAANAILVPLQCEFFALEGLSQLLKTVDQVRTTLNPGLSIHGIVLTMFDARNNLSSQVVDDVRQFMGDKVYETIIPRNVRVSEAPSYGKPVLLYDLKCVGSQAYLRLASEIIQRERTLRSAAAV</sequence>
<evidence type="ECO:0000256" key="1">
    <source>
        <dbReference type="ARBA" id="ARBA00057242"/>
    </source>
</evidence>
<dbReference type="AlphaFoldDB" id="A0A6P1YMW3"/>
<dbReference type="KEGG" id="apra:G3A50_10165"/>
<dbReference type="InterPro" id="IPR050678">
    <property type="entry name" value="DNA_Partitioning_ATPase"/>
</dbReference>
<dbReference type="Proteomes" id="UP000464751">
    <property type="component" value="Chromosome"/>
</dbReference>
<proteinExistence type="predicted"/>
<name>A0A6P1YMW3_9HYPH</name>
<keyword evidence="5" id="KW-1185">Reference proteome</keyword>
<dbReference type="EMBL" id="CP048630">
    <property type="protein sequence ID" value="QIB34036.1"/>
    <property type="molecule type" value="Genomic_DNA"/>
</dbReference>
<dbReference type="InterPro" id="IPR025669">
    <property type="entry name" value="AAA_dom"/>
</dbReference>
<dbReference type="InterPro" id="IPR027417">
    <property type="entry name" value="P-loop_NTPase"/>
</dbReference>
<evidence type="ECO:0000313" key="4">
    <source>
        <dbReference type="EMBL" id="QIB34036.1"/>
    </source>
</evidence>
<dbReference type="FunFam" id="3.40.50.300:FF:000285">
    <property type="entry name" value="Sporulation initiation inhibitor Soj"/>
    <property type="match status" value="1"/>
</dbReference>
<comment type="function">
    <text evidence="1">Involved in chromosome partition. Localize to both poles of the predivisional cell following completion of DNA replication.</text>
</comment>
<dbReference type="PANTHER" id="PTHR13696:SF52">
    <property type="entry name" value="PARA FAMILY PROTEIN CT_582"/>
    <property type="match status" value="1"/>
</dbReference>
<organism evidence="4 5">
    <name type="scientific">Ancylobacter pratisalsi</name>
    <dbReference type="NCBI Taxonomy" id="1745854"/>
    <lineage>
        <taxon>Bacteria</taxon>
        <taxon>Pseudomonadati</taxon>
        <taxon>Pseudomonadota</taxon>
        <taxon>Alphaproteobacteria</taxon>
        <taxon>Hyphomicrobiales</taxon>
        <taxon>Xanthobacteraceae</taxon>
        <taxon>Ancylobacter</taxon>
    </lineage>
</organism>
<gene>
    <name evidence="4" type="ORF">G3A50_10165</name>
</gene>
<evidence type="ECO:0000259" key="3">
    <source>
        <dbReference type="Pfam" id="PF13614"/>
    </source>
</evidence>
<accession>A0A6P1YMW3</accession>
<dbReference type="Pfam" id="PF13614">
    <property type="entry name" value="AAA_31"/>
    <property type="match status" value="1"/>
</dbReference>
<evidence type="ECO:0000313" key="5">
    <source>
        <dbReference type="Proteomes" id="UP000464751"/>
    </source>
</evidence>
<protein>
    <recommendedName>
        <fullName evidence="2">Chromosome partitioning protein ParA</fullName>
    </recommendedName>
</protein>